<proteinExistence type="predicted"/>
<keyword evidence="2" id="KW-1185">Reference proteome</keyword>
<organism evidence="1 2">
    <name type="scientific">Linum tenue</name>
    <dbReference type="NCBI Taxonomy" id="586396"/>
    <lineage>
        <taxon>Eukaryota</taxon>
        <taxon>Viridiplantae</taxon>
        <taxon>Streptophyta</taxon>
        <taxon>Embryophyta</taxon>
        <taxon>Tracheophyta</taxon>
        <taxon>Spermatophyta</taxon>
        <taxon>Magnoliopsida</taxon>
        <taxon>eudicotyledons</taxon>
        <taxon>Gunneridae</taxon>
        <taxon>Pentapetalae</taxon>
        <taxon>rosids</taxon>
        <taxon>fabids</taxon>
        <taxon>Malpighiales</taxon>
        <taxon>Linaceae</taxon>
        <taxon>Linum</taxon>
    </lineage>
</organism>
<gene>
    <name evidence="1" type="ORF">LITE_LOCUS34018</name>
</gene>
<dbReference type="EMBL" id="CAMGYJ010000008">
    <property type="protein sequence ID" value="CAI0459464.1"/>
    <property type="molecule type" value="Genomic_DNA"/>
</dbReference>
<evidence type="ECO:0000313" key="2">
    <source>
        <dbReference type="Proteomes" id="UP001154282"/>
    </source>
</evidence>
<protein>
    <submittedName>
        <fullName evidence="1">Uncharacterized protein</fullName>
    </submittedName>
</protein>
<dbReference type="AlphaFoldDB" id="A0AAV0NLF8"/>
<evidence type="ECO:0000313" key="1">
    <source>
        <dbReference type="EMBL" id="CAI0459464.1"/>
    </source>
</evidence>
<sequence>MGTNPNPFVINPTQPKVNGYGYKPIKLYPYPYIWISYPTQLGWIVKYPWVWAKLPS</sequence>
<name>A0AAV0NLF8_9ROSI</name>
<comment type="caution">
    <text evidence="1">The sequence shown here is derived from an EMBL/GenBank/DDBJ whole genome shotgun (WGS) entry which is preliminary data.</text>
</comment>
<dbReference type="Proteomes" id="UP001154282">
    <property type="component" value="Unassembled WGS sequence"/>
</dbReference>
<accession>A0AAV0NLF8</accession>
<feature type="non-terminal residue" evidence="1">
    <location>
        <position position="56"/>
    </location>
</feature>
<reference evidence="1" key="1">
    <citation type="submission" date="2022-08" db="EMBL/GenBank/DDBJ databases">
        <authorList>
            <person name="Gutierrez-Valencia J."/>
        </authorList>
    </citation>
    <scope>NUCLEOTIDE SEQUENCE</scope>
</reference>